<keyword evidence="2 6" id="KW-0479">Metal-binding</keyword>
<dbReference type="Gene3D" id="2.60.120.200">
    <property type="match status" value="1"/>
</dbReference>
<evidence type="ECO:0000313" key="10">
    <source>
        <dbReference type="Proteomes" id="UP000079169"/>
    </source>
</evidence>
<dbReference type="GeneID" id="103519147"/>
<dbReference type="SMART" id="SM00137">
    <property type="entry name" value="MAM"/>
    <property type="match status" value="1"/>
</dbReference>
<evidence type="ECO:0000256" key="5">
    <source>
        <dbReference type="ARBA" id="ARBA00023049"/>
    </source>
</evidence>
<dbReference type="SUPFAM" id="SSF55486">
    <property type="entry name" value="Metalloproteases ('zincins'), catalytic domain"/>
    <property type="match status" value="1"/>
</dbReference>
<dbReference type="AlphaFoldDB" id="A0A1S3DI96"/>
<evidence type="ECO:0000256" key="1">
    <source>
        <dbReference type="ARBA" id="ARBA00022670"/>
    </source>
</evidence>
<comment type="cofactor">
    <cofactor evidence="6 7">
        <name>Zn(2+)</name>
        <dbReference type="ChEBI" id="CHEBI:29105"/>
    </cofactor>
    <text evidence="6 7">Binds 1 zinc ion per subunit.</text>
</comment>
<dbReference type="GO" id="GO:0004222">
    <property type="term" value="F:metalloendopeptidase activity"/>
    <property type="evidence" value="ECO:0007669"/>
    <property type="project" value="UniProtKB-UniRule"/>
</dbReference>
<dbReference type="PANTHER" id="PTHR10127:SF780">
    <property type="entry name" value="METALLOENDOPEPTIDASE"/>
    <property type="match status" value="1"/>
</dbReference>
<dbReference type="InterPro" id="IPR024079">
    <property type="entry name" value="MetalloPept_cat_dom_sf"/>
</dbReference>
<dbReference type="InterPro" id="IPR034035">
    <property type="entry name" value="Astacin-like_dom"/>
</dbReference>
<dbReference type="Pfam" id="PF01400">
    <property type="entry name" value="Astacin"/>
    <property type="match status" value="1"/>
</dbReference>
<evidence type="ECO:0000313" key="11">
    <source>
        <dbReference type="RefSeq" id="XP_008482453.2"/>
    </source>
</evidence>
<dbReference type="InterPro" id="IPR013320">
    <property type="entry name" value="ConA-like_dom_sf"/>
</dbReference>
<evidence type="ECO:0000259" key="8">
    <source>
        <dbReference type="PROSITE" id="PS50060"/>
    </source>
</evidence>
<feature type="disulfide bond" evidence="6">
    <location>
        <begin position="39"/>
        <end position="194"/>
    </location>
</feature>
<evidence type="ECO:0000256" key="6">
    <source>
        <dbReference type="PROSITE-ProRule" id="PRU01211"/>
    </source>
</evidence>
<dbReference type="RefSeq" id="XP_008482453.2">
    <property type="nucleotide sequence ID" value="XM_008484231.2"/>
</dbReference>
<keyword evidence="6" id="KW-1015">Disulfide bond</keyword>
<dbReference type="Gene3D" id="3.40.390.10">
    <property type="entry name" value="Collagenase (Catalytic Domain)"/>
    <property type="match status" value="1"/>
</dbReference>
<dbReference type="InterPro" id="IPR006026">
    <property type="entry name" value="Peptidase_Metallo"/>
</dbReference>
<keyword evidence="3 6" id="KW-0378">Hydrolase</keyword>
<dbReference type="Pfam" id="PF00629">
    <property type="entry name" value="MAM"/>
    <property type="match status" value="1"/>
</dbReference>
<dbReference type="EC" id="3.4.24.-" evidence="7"/>
<dbReference type="GO" id="GO:0008270">
    <property type="term" value="F:zinc ion binding"/>
    <property type="evidence" value="ECO:0007669"/>
    <property type="project" value="UniProtKB-UniRule"/>
</dbReference>
<protein>
    <recommendedName>
        <fullName evidence="7">Metalloendopeptidase</fullName>
        <ecNumber evidence="7">3.4.24.-</ecNumber>
    </recommendedName>
</protein>
<dbReference type="SUPFAM" id="SSF49899">
    <property type="entry name" value="Concanavalin A-like lectins/glucanases"/>
    <property type="match status" value="1"/>
</dbReference>
<accession>A0A1S3DI96</accession>
<feature type="domain" description="MAM" evidence="8">
    <location>
        <begin position="207"/>
        <end position="365"/>
    </location>
</feature>
<dbReference type="InterPro" id="IPR001506">
    <property type="entry name" value="Peptidase_M12A"/>
</dbReference>
<reference evidence="11" key="1">
    <citation type="submission" date="2025-08" db="UniProtKB">
        <authorList>
            <consortium name="RefSeq"/>
        </authorList>
    </citation>
    <scope>IDENTIFICATION</scope>
</reference>
<evidence type="ECO:0000256" key="4">
    <source>
        <dbReference type="ARBA" id="ARBA00022833"/>
    </source>
</evidence>
<dbReference type="CDD" id="cd04280">
    <property type="entry name" value="ZnMc_astacin_like"/>
    <property type="match status" value="1"/>
</dbReference>
<dbReference type="PRINTS" id="PR00480">
    <property type="entry name" value="ASTACIN"/>
</dbReference>
<evidence type="ECO:0000256" key="2">
    <source>
        <dbReference type="ARBA" id="ARBA00022723"/>
    </source>
</evidence>
<keyword evidence="4 6" id="KW-0862">Zinc</keyword>
<comment type="caution">
    <text evidence="6">Lacks conserved residue(s) required for the propagation of feature annotation.</text>
</comment>
<keyword evidence="10" id="KW-1185">Reference proteome</keyword>
<dbReference type="PROSITE" id="PS50060">
    <property type="entry name" value="MAM_2"/>
    <property type="match status" value="1"/>
</dbReference>
<name>A0A1S3DI96_DIACI</name>
<dbReference type="PaxDb" id="121845-A0A1S3DI96"/>
<feature type="binding site" evidence="6">
    <location>
        <position position="94"/>
    </location>
    <ligand>
        <name>Zn(2+)</name>
        <dbReference type="ChEBI" id="CHEBI:29105"/>
        <note>catalytic</note>
    </ligand>
</feature>
<keyword evidence="1 6" id="KW-0645">Protease</keyword>
<dbReference type="PROSITE" id="PS51864">
    <property type="entry name" value="ASTACIN"/>
    <property type="match status" value="1"/>
</dbReference>
<feature type="binding site" evidence="6">
    <location>
        <position position="90"/>
    </location>
    <ligand>
        <name>Zn(2+)</name>
        <dbReference type="ChEBI" id="CHEBI:29105"/>
        <note>catalytic</note>
    </ligand>
</feature>
<feature type="binding site" evidence="6">
    <location>
        <position position="100"/>
    </location>
    <ligand>
        <name>Zn(2+)</name>
        <dbReference type="ChEBI" id="CHEBI:29105"/>
        <note>catalytic</note>
    </ligand>
</feature>
<dbReference type="STRING" id="121845.A0A1S3DI96"/>
<dbReference type="KEGG" id="dci:103519147"/>
<dbReference type="InterPro" id="IPR000998">
    <property type="entry name" value="MAM_dom"/>
</dbReference>
<sequence length="417" mass="47684">MLWPHAAVVYKTEDSVGCPESPQCALLMKAMEEYHNKSCIRFKEWTGEDDYVSVFFNPDSGSCWSPVGMVGDKQRLSLGQRCWYFGIIVHELGHAIGFWHEMNRPDRDEYIVIDWQNIVSGFTPAFRKMRPDQVDLLHERFDYKSVMMYDEYAFSKDGTSPTIQTTNGEVIGPLWMKNSLSASDVRRIHSLYQCKDNNQKVSFPYNIHCTFHENVCGFKNGEFTIWKWKTEEKSNYIVSTLDNSGGTPGKFISPNLHPVSKEDPLRGPEGCVRFWSILQGDGTMALSLNMETLDNVTQLSFNDNKTETVWSTKEVSKNWTHQRITIDVTQPFRLTFQSQFYSDISDGGLIAITEIEILYNGPCNNITRGIPKKPVKLTVDPSSTDFIEELHNITAVPVLPVPMKLKPDKEQDLDEDS</sequence>
<gene>
    <name evidence="11" type="primary">LOC103519147</name>
</gene>
<dbReference type="GO" id="GO:0016020">
    <property type="term" value="C:membrane"/>
    <property type="evidence" value="ECO:0007669"/>
    <property type="project" value="InterPro"/>
</dbReference>
<dbReference type="PANTHER" id="PTHR10127">
    <property type="entry name" value="DISCOIDIN, CUB, EGF, LAMININ , AND ZINC METALLOPROTEASE DOMAIN CONTAINING"/>
    <property type="match status" value="1"/>
</dbReference>
<feature type="domain" description="Peptidase M12A" evidence="9">
    <location>
        <begin position="1"/>
        <end position="195"/>
    </location>
</feature>
<dbReference type="SMART" id="SM00235">
    <property type="entry name" value="ZnMc"/>
    <property type="match status" value="1"/>
</dbReference>
<dbReference type="GO" id="GO:0006508">
    <property type="term" value="P:proteolysis"/>
    <property type="evidence" value="ECO:0007669"/>
    <property type="project" value="UniProtKB-KW"/>
</dbReference>
<organism evidence="10 11">
    <name type="scientific">Diaphorina citri</name>
    <name type="common">Asian citrus psyllid</name>
    <dbReference type="NCBI Taxonomy" id="121845"/>
    <lineage>
        <taxon>Eukaryota</taxon>
        <taxon>Metazoa</taxon>
        <taxon>Ecdysozoa</taxon>
        <taxon>Arthropoda</taxon>
        <taxon>Hexapoda</taxon>
        <taxon>Insecta</taxon>
        <taxon>Pterygota</taxon>
        <taxon>Neoptera</taxon>
        <taxon>Paraneoptera</taxon>
        <taxon>Hemiptera</taxon>
        <taxon>Sternorrhyncha</taxon>
        <taxon>Psylloidea</taxon>
        <taxon>Psyllidae</taxon>
        <taxon>Diaphorininae</taxon>
        <taxon>Diaphorina</taxon>
    </lineage>
</organism>
<evidence type="ECO:0000259" key="9">
    <source>
        <dbReference type="PROSITE" id="PS51864"/>
    </source>
</evidence>
<evidence type="ECO:0000256" key="3">
    <source>
        <dbReference type="ARBA" id="ARBA00022801"/>
    </source>
</evidence>
<proteinExistence type="predicted"/>
<keyword evidence="5 6" id="KW-0482">Metalloprotease</keyword>
<feature type="active site" evidence="6">
    <location>
        <position position="91"/>
    </location>
</feature>
<evidence type="ECO:0000256" key="7">
    <source>
        <dbReference type="RuleBase" id="RU361183"/>
    </source>
</evidence>
<dbReference type="Proteomes" id="UP000079169">
    <property type="component" value="Unplaced"/>
</dbReference>